<sequence length="139" mass="13546">MDVVDGAVRVISRTADVTTAAAGAVSGAAINGVIGGVQGAATGLRDGLEKGSHSSAAAALTLGAVGAVGLVEWPLLLTVGGGALVLHRLSQRSDGNGDRESAPAPLRSAPTGSAPTGSASAQSAAQPRKTTRSRHTTSR</sequence>
<feature type="region of interest" description="Disordered" evidence="1">
    <location>
        <begin position="91"/>
        <end position="139"/>
    </location>
</feature>
<proteinExistence type="predicted"/>
<dbReference type="EMBL" id="LQOS01000013">
    <property type="protein sequence ID" value="ORV44323.1"/>
    <property type="molecule type" value="Genomic_DNA"/>
</dbReference>
<keyword evidence="3" id="KW-1185">Reference proteome</keyword>
<evidence type="ECO:0000313" key="2">
    <source>
        <dbReference type="EMBL" id="ORV44323.1"/>
    </source>
</evidence>
<dbReference type="AlphaFoldDB" id="A0A1X1TIH2"/>
<feature type="compositionally biased region" description="Basic residues" evidence="1">
    <location>
        <begin position="129"/>
        <end position="139"/>
    </location>
</feature>
<dbReference type="RefSeq" id="WP_085188218.1">
    <property type="nucleotide sequence ID" value="NZ_AP022605.1"/>
</dbReference>
<organism evidence="2 3">
    <name type="scientific">Mycolicibacterium doricum</name>
    <dbReference type="NCBI Taxonomy" id="126673"/>
    <lineage>
        <taxon>Bacteria</taxon>
        <taxon>Bacillati</taxon>
        <taxon>Actinomycetota</taxon>
        <taxon>Actinomycetes</taxon>
        <taxon>Mycobacteriales</taxon>
        <taxon>Mycobacteriaceae</taxon>
        <taxon>Mycolicibacterium</taxon>
    </lineage>
</organism>
<reference evidence="2 3" key="1">
    <citation type="submission" date="2016-01" db="EMBL/GenBank/DDBJ databases">
        <title>The new phylogeny of the genus Mycobacterium.</title>
        <authorList>
            <person name="Tarcisio F."/>
            <person name="Conor M."/>
            <person name="Antonella G."/>
            <person name="Elisabetta G."/>
            <person name="Giulia F.S."/>
            <person name="Sara T."/>
            <person name="Anna F."/>
            <person name="Clotilde B."/>
            <person name="Roberto B."/>
            <person name="Veronica D.S."/>
            <person name="Fabio R."/>
            <person name="Monica P."/>
            <person name="Olivier J."/>
            <person name="Enrico T."/>
            <person name="Nicola S."/>
        </authorList>
    </citation>
    <scope>NUCLEOTIDE SEQUENCE [LARGE SCALE GENOMIC DNA]</scope>
    <source>
        <strain evidence="2 3">DSM 44339</strain>
    </source>
</reference>
<evidence type="ECO:0008006" key="4">
    <source>
        <dbReference type="Google" id="ProtNLM"/>
    </source>
</evidence>
<gene>
    <name evidence="2" type="ORF">AWC01_03320</name>
</gene>
<protein>
    <recommendedName>
        <fullName evidence="4">Transmembrane protein</fullName>
    </recommendedName>
</protein>
<dbReference type="Proteomes" id="UP000193564">
    <property type="component" value="Unassembled WGS sequence"/>
</dbReference>
<accession>A0A1X1TIH2</accession>
<comment type="caution">
    <text evidence="2">The sequence shown here is derived from an EMBL/GenBank/DDBJ whole genome shotgun (WGS) entry which is preliminary data.</text>
</comment>
<feature type="compositionally biased region" description="Polar residues" evidence="1">
    <location>
        <begin position="110"/>
        <end position="125"/>
    </location>
</feature>
<name>A0A1X1TIH2_9MYCO</name>
<evidence type="ECO:0000313" key="3">
    <source>
        <dbReference type="Proteomes" id="UP000193564"/>
    </source>
</evidence>
<dbReference type="STRING" id="126673.AWC01_03320"/>
<evidence type="ECO:0000256" key="1">
    <source>
        <dbReference type="SAM" id="MobiDB-lite"/>
    </source>
</evidence>